<feature type="non-terminal residue" evidence="6">
    <location>
        <position position="1"/>
    </location>
</feature>
<gene>
    <name evidence="6" type="ORF">Z043_116340</name>
</gene>
<keyword evidence="3" id="KW-0106">Calcium</keyword>
<dbReference type="GO" id="GO:0005509">
    <property type="term" value="F:calcium ion binding"/>
    <property type="evidence" value="ECO:0007669"/>
    <property type="project" value="InterPro"/>
</dbReference>
<name>A0A0N8JY13_SCLFO</name>
<dbReference type="AlphaFoldDB" id="A0A0N8JY13"/>
<comment type="cofactor">
    <cofactor evidence="3">
        <name>Ca(2+)</name>
        <dbReference type="ChEBI" id="CHEBI:29108"/>
    </cofactor>
    <text evidence="3">Binds 1 Ca(2+) ion per subunit.</text>
</comment>
<comment type="subcellular location">
    <subcellularLocation>
        <location evidence="1">Secreted</location>
    </subcellularLocation>
</comment>
<dbReference type="InterPro" id="IPR036444">
    <property type="entry name" value="PLipase_A2_dom_sf"/>
</dbReference>
<dbReference type="PRINTS" id="PR00389">
    <property type="entry name" value="PHPHLIPASEA2"/>
</dbReference>
<dbReference type="STRING" id="113540.ENSSFOP00015049230"/>
<dbReference type="InterPro" id="IPR001211">
    <property type="entry name" value="PLA2"/>
</dbReference>
<keyword evidence="4" id="KW-0472">Membrane</keyword>
<evidence type="ECO:0000256" key="4">
    <source>
        <dbReference type="SAM" id="Phobius"/>
    </source>
</evidence>
<evidence type="ECO:0000256" key="3">
    <source>
        <dbReference type="PIRSR" id="PIRSR601211-2"/>
    </source>
</evidence>
<keyword evidence="3" id="KW-0479">Metal-binding</keyword>
<feature type="transmembrane region" description="Helical" evidence="4">
    <location>
        <begin position="79"/>
        <end position="102"/>
    </location>
</feature>
<feature type="binding site" evidence="3">
    <location>
        <position position="138"/>
    </location>
    <ligand>
        <name>Ca(2+)</name>
        <dbReference type="ChEBI" id="CHEBI:29108"/>
    </ligand>
</feature>
<dbReference type="EMBL" id="JARO02006438">
    <property type="protein sequence ID" value="KPP65257.1"/>
    <property type="molecule type" value="Genomic_DNA"/>
</dbReference>
<feature type="binding site" evidence="3">
    <location>
        <position position="142"/>
    </location>
    <ligand>
        <name>Ca(2+)</name>
        <dbReference type="ChEBI" id="CHEBI:29108"/>
    </ligand>
</feature>
<protein>
    <recommendedName>
        <fullName evidence="5">Phospholipase A2-like central domain-containing protein</fullName>
    </recommendedName>
</protein>
<proteinExistence type="predicted"/>
<keyword evidence="4" id="KW-1133">Transmembrane helix</keyword>
<dbReference type="GO" id="GO:0047498">
    <property type="term" value="F:calcium-dependent phospholipase A2 activity"/>
    <property type="evidence" value="ECO:0007669"/>
    <property type="project" value="TreeGrafter"/>
</dbReference>
<dbReference type="PANTHER" id="PTHR11716:SF4">
    <property type="entry name" value="GROUP 10 SECRETORY PHOSPHOLIPASE A2"/>
    <property type="match status" value="1"/>
</dbReference>
<dbReference type="GO" id="GO:0050482">
    <property type="term" value="P:arachidonate secretion"/>
    <property type="evidence" value="ECO:0007669"/>
    <property type="project" value="InterPro"/>
</dbReference>
<reference evidence="6 7" key="1">
    <citation type="submission" date="2015-08" db="EMBL/GenBank/DDBJ databases">
        <title>The genome of the Asian arowana (Scleropages formosus).</title>
        <authorList>
            <person name="Tan M.H."/>
            <person name="Gan H.M."/>
            <person name="Croft L.J."/>
            <person name="Austin C.M."/>
        </authorList>
    </citation>
    <scope>NUCLEOTIDE SEQUENCE [LARGE SCALE GENOMIC DNA]</scope>
    <source>
        <strain evidence="6">Aro1</strain>
    </source>
</reference>
<evidence type="ECO:0000313" key="6">
    <source>
        <dbReference type="EMBL" id="KPP65257.1"/>
    </source>
</evidence>
<dbReference type="SUPFAM" id="SSF48619">
    <property type="entry name" value="Phospholipase A2, PLA2"/>
    <property type="match status" value="1"/>
</dbReference>
<dbReference type="Proteomes" id="UP000034805">
    <property type="component" value="Unassembled WGS sequence"/>
</dbReference>
<dbReference type="GO" id="GO:0005543">
    <property type="term" value="F:phospholipid binding"/>
    <property type="evidence" value="ECO:0007669"/>
    <property type="project" value="TreeGrafter"/>
</dbReference>
<dbReference type="GO" id="GO:0006644">
    <property type="term" value="P:phospholipid metabolic process"/>
    <property type="evidence" value="ECO:0007669"/>
    <property type="project" value="InterPro"/>
</dbReference>
<evidence type="ECO:0000256" key="2">
    <source>
        <dbReference type="ARBA" id="ARBA00022525"/>
    </source>
</evidence>
<dbReference type="GO" id="GO:0016042">
    <property type="term" value="P:lipid catabolic process"/>
    <property type="evidence" value="ECO:0007669"/>
    <property type="project" value="InterPro"/>
</dbReference>
<comment type="caution">
    <text evidence="6">The sequence shown here is derived from an EMBL/GenBank/DDBJ whole genome shotgun (WGS) entry which is preliminary data.</text>
</comment>
<evidence type="ECO:0000259" key="5">
    <source>
        <dbReference type="Pfam" id="PF00068"/>
    </source>
</evidence>
<dbReference type="InterPro" id="IPR016090">
    <property type="entry name" value="PLA2-like_dom"/>
</dbReference>
<evidence type="ECO:0000313" key="7">
    <source>
        <dbReference type="Proteomes" id="UP000034805"/>
    </source>
</evidence>
<feature type="binding site" evidence="3">
    <location>
        <position position="140"/>
    </location>
    <ligand>
        <name>Ca(2+)</name>
        <dbReference type="ChEBI" id="CHEBI:29108"/>
    </ligand>
</feature>
<feature type="domain" description="Phospholipase A2-like central" evidence="5">
    <location>
        <begin position="114"/>
        <end position="153"/>
    </location>
</feature>
<dbReference type="Gene3D" id="1.20.90.10">
    <property type="entry name" value="Phospholipase A2 domain"/>
    <property type="match status" value="1"/>
</dbReference>
<sequence>LWHCAFWVIRQWQFVPDLLSNRIISDDCRSVTRNTGRGSSCPRALPPRASALREHEDRACQWEQRRVHSHTDIGDRHRALTMMSVLLLLLVFLLCEAPLVSLSPDRQQRSRRGLLELAGVIRCSTGRSALAYMAYGCYCGLGGQGWPRDQTDWSSSYSPEWSVLCTIFKIKKMIL</sequence>
<dbReference type="PANTHER" id="PTHR11716">
    <property type="entry name" value="PHOSPHOLIPASE A2 FAMILY MEMBER"/>
    <property type="match status" value="1"/>
</dbReference>
<dbReference type="GO" id="GO:0005576">
    <property type="term" value="C:extracellular region"/>
    <property type="evidence" value="ECO:0007669"/>
    <property type="project" value="UniProtKB-SubCell"/>
</dbReference>
<keyword evidence="2" id="KW-0964">Secreted</keyword>
<dbReference type="Pfam" id="PF00068">
    <property type="entry name" value="Phospholip_A2_1"/>
    <property type="match status" value="1"/>
</dbReference>
<accession>A0A0N8JY13</accession>
<keyword evidence="4" id="KW-0812">Transmembrane</keyword>
<evidence type="ECO:0000256" key="1">
    <source>
        <dbReference type="ARBA" id="ARBA00004613"/>
    </source>
</evidence>
<organism evidence="6 7">
    <name type="scientific">Scleropages formosus</name>
    <name type="common">Asian bonytongue</name>
    <name type="synonym">Osteoglossum formosum</name>
    <dbReference type="NCBI Taxonomy" id="113540"/>
    <lineage>
        <taxon>Eukaryota</taxon>
        <taxon>Metazoa</taxon>
        <taxon>Chordata</taxon>
        <taxon>Craniata</taxon>
        <taxon>Vertebrata</taxon>
        <taxon>Euteleostomi</taxon>
        <taxon>Actinopterygii</taxon>
        <taxon>Neopterygii</taxon>
        <taxon>Teleostei</taxon>
        <taxon>Osteoglossocephala</taxon>
        <taxon>Osteoglossomorpha</taxon>
        <taxon>Osteoglossiformes</taxon>
        <taxon>Osteoglossidae</taxon>
        <taxon>Scleropages</taxon>
    </lineage>
</organism>